<keyword evidence="4" id="KW-0472">Membrane</keyword>
<evidence type="ECO:0000256" key="1">
    <source>
        <dbReference type="ARBA" id="ARBA00022614"/>
    </source>
</evidence>
<proteinExistence type="predicted"/>
<evidence type="ECO:0000313" key="6">
    <source>
        <dbReference type="Proteomes" id="UP001153712"/>
    </source>
</evidence>
<gene>
    <name evidence="5" type="ORF">PHYEVI_LOCUS9589</name>
</gene>
<keyword evidence="6" id="KW-1185">Reference proteome</keyword>
<dbReference type="InterPro" id="IPR032675">
    <property type="entry name" value="LRR_dom_sf"/>
</dbReference>
<dbReference type="InterPro" id="IPR050216">
    <property type="entry name" value="LRR_domain-containing"/>
</dbReference>
<evidence type="ECO:0000256" key="2">
    <source>
        <dbReference type="ARBA" id="ARBA00022737"/>
    </source>
</evidence>
<sequence>MAPKVNVKERYNDGKVDLSMSDLNDVPVKEIVTLKRVYSLDLSNNSLRTLPKSFPTLTGLTVLDLSKNELSELPQDFGNLVKLKHLDLYRNQLQHLPLSFSKLKGLKWLDLKDNPLVPAVAKVAGLCIDTKACQTCAKNIVEFYSKLESQVAAELEMRNRDRQKQLQMNNKKKQEEKREKKREKVVPKKEKKPSEKQWGPSEYEIEKRLLHSSQTSAKKAKSNSFVSSLLKIFLMVLSVYLTIVFVKFKDSDNVVESMKQGVIEDYHKISSTSQIWWKEFLILSKVFWKKLLVVSQLCWETILENGPIWWEKSVNSLQIWWIELSEKSQICYKHIMDNWPMYLEEFQIFVEKSLNATRLLWKIIRNNVTVLFS</sequence>
<dbReference type="SMART" id="SM00369">
    <property type="entry name" value="LRR_TYP"/>
    <property type="match status" value="3"/>
</dbReference>
<dbReference type="EMBL" id="OU900099">
    <property type="protein sequence ID" value="CAG9863293.1"/>
    <property type="molecule type" value="Genomic_DNA"/>
</dbReference>
<feature type="transmembrane region" description="Helical" evidence="4">
    <location>
        <begin position="228"/>
        <end position="248"/>
    </location>
</feature>
<dbReference type="SUPFAM" id="SSF52058">
    <property type="entry name" value="L domain-like"/>
    <property type="match status" value="1"/>
</dbReference>
<evidence type="ECO:0000313" key="5">
    <source>
        <dbReference type="EMBL" id="CAG9863293.1"/>
    </source>
</evidence>
<name>A0A9N9XV77_PHYSR</name>
<evidence type="ECO:0000256" key="3">
    <source>
        <dbReference type="SAM" id="MobiDB-lite"/>
    </source>
</evidence>
<dbReference type="PANTHER" id="PTHR48051">
    <property type="match status" value="1"/>
</dbReference>
<dbReference type="AlphaFoldDB" id="A0A9N9XV77"/>
<evidence type="ECO:0008006" key="7">
    <source>
        <dbReference type="Google" id="ProtNLM"/>
    </source>
</evidence>
<feature type="region of interest" description="Disordered" evidence="3">
    <location>
        <begin position="158"/>
        <end position="199"/>
    </location>
</feature>
<dbReference type="PANTHER" id="PTHR48051:SF1">
    <property type="entry name" value="RAS SUPPRESSOR PROTEIN 1"/>
    <property type="match status" value="1"/>
</dbReference>
<keyword evidence="2" id="KW-0677">Repeat</keyword>
<keyword evidence="4" id="KW-1133">Transmembrane helix</keyword>
<feature type="compositionally biased region" description="Basic and acidic residues" evidence="3">
    <location>
        <begin position="172"/>
        <end position="195"/>
    </location>
</feature>
<keyword evidence="1" id="KW-0433">Leucine-rich repeat</keyword>
<organism evidence="5 6">
    <name type="scientific">Phyllotreta striolata</name>
    <name type="common">Striped flea beetle</name>
    <name type="synonym">Crioceris striolata</name>
    <dbReference type="NCBI Taxonomy" id="444603"/>
    <lineage>
        <taxon>Eukaryota</taxon>
        <taxon>Metazoa</taxon>
        <taxon>Ecdysozoa</taxon>
        <taxon>Arthropoda</taxon>
        <taxon>Hexapoda</taxon>
        <taxon>Insecta</taxon>
        <taxon>Pterygota</taxon>
        <taxon>Neoptera</taxon>
        <taxon>Endopterygota</taxon>
        <taxon>Coleoptera</taxon>
        <taxon>Polyphaga</taxon>
        <taxon>Cucujiformia</taxon>
        <taxon>Chrysomeloidea</taxon>
        <taxon>Chrysomelidae</taxon>
        <taxon>Galerucinae</taxon>
        <taxon>Alticini</taxon>
        <taxon>Phyllotreta</taxon>
    </lineage>
</organism>
<dbReference type="Pfam" id="PF13855">
    <property type="entry name" value="LRR_8"/>
    <property type="match status" value="1"/>
</dbReference>
<dbReference type="GO" id="GO:0005737">
    <property type="term" value="C:cytoplasm"/>
    <property type="evidence" value="ECO:0007669"/>
    <property type="project" value="TreeGrafter"/>
</dbReference>
<keyword evidence="4" id="KW-0812">Transmembrane</keyword>
<dbReference type="Proteomes" id="UP001153712">
    <property type="component" value="Chromosome 6"/>
</dbReference>
<dbReference type="InterPro" id="IPR001611">
    <property type="entry name" value="Leu-rich_rpt"/>
</dbReference>
<protein>
    <recommendedName>
        <fullName evidence="7">Leucine-rich repeat-containing protein 59</fullName>
    </recommendedName>
</protein>
<evidence type="ECO:0000256" key="4">
    <source>
        <dbReference type="SAM" id="Phobius"/>
    </source>
</evidence>
<dbReference type="OrthoDB" id="1394818at2759"/>
<dbReference type="InterPro" id="IPR003591">
    <property type="entry name" value="Leu-rich_rpt_typical-subtyp"/>
</dbReference>
<dbReference type="PRINTS" id="PR00019">
    <property type="entry name" value="LEURICHRPT"/>
</dbReference>
<reference evidence="5" key="1">
    <citation type="submission" date="2022-01" db="EMBL/GenBank/DDBJ databases">
        <authorList>
            <person name="King R."/>
        </authorList>
    </citation>
    <scope>NUCLEOTIDE SEQUENCE</scope>
</reference>
<accession>A0A9N9XV77</accession>
<dbReference type="Gene3D" id="3.80.10.10">
    <property type="entry name" value="Ribonuclease Inhibitor"/>
    <property type="match status" value="1"/>
</dbReference>
<dbReference type="PROSITE" id="PS51450">
    <property type="entry name" value="LRR"/>
    <property type="match status" value="1"/>
</dbReference>